<proteinExistence type="predicted"/>
<dbReference type="SUPFAM" id="SSF46689">
    <property type="entry name" value="Homeodomain-like"/>
    <property type="match status" value="1"/>
</dbReference>
<dbReference type="PROSITE" id="PS50977">
    <property type="entry name" value="HTH_TETR_2"/>
    <property type="match status" value="1"/>
</dbReference>
<gene>
    <name evidence="5" type="ORF">OE647_14390</name>
</gene>
<feature type="DNA-binding region" description="H-T-H motif" evidence="2">
    <location>
        <begin position="55"/>
        <end position="74"/>
    </location>
</feature>
<dbReference type="EMBL" id="JAOWLA010000013">
    <property type="protein sequence ID" value="MCV2865911.1"/>
    <property type="molecule type" value="Genomic_DNA"/>
</dbReference>
<evidence type="ECO:0000256" key="3">
    <source>
        <dbReference type="SAM" id="MobiDB-lite"/>
    </source>
</evidence>
<evidence type="ECO:0000256" key="2">
    <source>
        <dbReference type="PROSITE-ProRule" id="PRU00335"/>
    </source>
</evidence>
<dbReference type="Gene3D" id="1.10.357.10">
    <property type="entry name" value="Tetracycline Repressor, domain 2"/>
    <property type="match status" value="1"/>
</dbReference>
<dbReference type="PROSITE" id="PS01081">
    <property type="entry name" value="HTH_TETR_1"/>
    <property type="match status" value="1"/>
</dbReference>
<sequence>MLKISQPQQSLPSPPSQSASDSDSGLRSRKKTRRRQEILSAASALFAEKGINATTIAEIAEAVGISSPTIFNYFGGKDGILIALITEGAQKSREFDLTTIVRGDADFPTMLVDLFSRCADGSLRIASKRIWRYAEAASIRRPRSELAREYAIVEHELMHLIADFFDLYDLKLRSGGAASPLQLAQLFYDVWNAAFFRLIKDDGASLAQHQIDLHTKLEPLARMIFTDDFLAVPTLKAKRIADDAS</sequence>
<feature type="compositionally biased region" description="Low complexity" evidence="3">
    <location>
        <begin position="1"/>
        <end position="23"/>
    </location>
</feature>
<evidence type="ECO:0000256" key="1">
    <source>
        <dbReference type="ARBA" id="ARBA00023125"/>
    </source>
</evidence>
<accession>A0ABT2Z476</accession>
<feature type="domain" description="HTH tetR-type" evidence="4">
    <location>
        <begin position="32"/>
        <end position="92"/>
    </location>
</feature>
<keyword evidence="1 2" id="KW-0238">DNA-binding</keyword>
<reference evidence="5 6" key="1">
    <citation type="submission" date="2022-10" db="EMBL/GenBank/DDBJ databases">
        <title>Defluviimonas sp. nov., isolated from ocean surface water.</title>
        <authorList>
            <person name="He W."/>
            <person name="Wang L."/>
            <person name="Zhang D.-F."/>
        </authorList>
    </citation>
    <scope>NUCLEOTIDE SEQUENCE [LARGE SCALE GENOMIC DNA]</scope>
    <source>
        <strain evidence="5 6">WL0075</strain>
    </source>
</reference>
<dbReference type="PANTHER" id="PTHR30055">
    <property type="entry name" value="HTH-TYPE TRANSCRIPTIONAL REGULATOR RUTR"/>
    <property type="match status" value="1"/>
</dbReference>
<dbReference type="Proteomes" id="UP001652503">
    <property type="component" value="Unassembled WGS sequence"/>
</dbReference>
<name>A0ABT2Z476_9RHOB</name>
<dbReference type="InterPro" id="IPR050109">
    <property type="entry name" value="HTH-type_TetR-like_transc_reg"/>
</dbReference>
<feature type="region of interest" description="Disordered" evidence="3">
    <location>
        <begin position="1"/>
        <end position="34"/>
    </location>
</feature>
<keyword evidence="6" id="KW-1185">Reference proteome</keyword>
<organism evidence="5 6">
    <name type="scientific">Albidovulum sediminicola</name>
    <dbReference type="NCBI Taxonomy" id="2984331"/>
    <lineage>
        <taxon>Bacteria</taxon>
        <taxon>Pseudomonadati</taxon>
        <taxon>Pseudomonadota</taxon>
        <taxon>Alphaproteobacteria</taxon>
        <taxon>Rhodobacterales</taxon>
        <taxon>Paracoccaceae</taxon>
        <taxon>Albidovulum</taxon>
    </lineage>
</organism>
<evidence type="ECO:0000259" key="4">
    <source>
        <dbReference type="PROSITE" id="PS50977"/>
    </source>
</evidence>
<dbReference type="RefSeq" id="WP_263722442.1">
    <property type="nucleotide sequence ID" value="NZ_JAOWLA010000013.1"/>
</dbReference>
<protein>
    <submittedName>
        <fullName evidence="5">TetR/AcrR family transcriptional regulator</fullName>
    </submittedName>
</protein>
<dbReference type="PRINTS" id="PR00455">
    <property type="entry name" value="HTHTETR"/>
</dbReference>
<dbReference type="InterPro" id="IPR001647">
    <property type="entry name" value="HTH_TetR"/>
</dbReference>
<dbReference type="InterPro" id="IPR009057">
    <property type="entry name" value="Homeodomain-like_sf"/>
</dbReference>
<evidence type="ECO:0000313" key="6">
    <source>
        <dbReference type="Proteomes" id="UP001652503"/>
    </source>
</evidence>
<dbReference type="Pfam" id="PF00440">
    <property type="entry name" value="TetR_N"/>
    <property type="match status" value="1"/>
</dbReference>
<evidence type="ECO:0000313" key="5">
    <source>
        <dbReference type="EMBL" id="MCV2865911.1"/>
    </source>
</evidence>
<dbReference type="InterPro" id="IPR023772">
    <property type="entry name" value="DNA-bd_HTH_TetR-type_CS"/>
</dbReference>
<comment type="caution">
    <text evidence="5">The sequence shown here is derived from an EMBL/GenBank/DDBJ whole genome shotgun (WGS) entry which is preliminary data.</text>
</comment>